<gene>
    <name evidence="3" type="ORF">H4W34_004656</name>
</gene>
<accession>A0ABR9JWH5</accession>
<dbReference type="PANTHER" id="PTHR10948:SF23">
    <property type="entry name" value="TRANSPOSASE INSI FOR INSERTION SEQUENCE ELEMENT IS30A-RELATED"/>
    <property type="match status" value="1"/>
</dbReference>
<dbReference type="PANTHER" id="PTHR10948">
    <property type="entry name" value="TRANSPOSASE"/>
    <property type="match status" value="1"/>
</dbReference>
<feature type="region of interest" description="Disordered" evidence="1">
    <location>
        <begin position="48"/>
        <end position="84"/>
    </location>
</feature>
<keyword evidence="4" id="KW-1185">Reference proteome</keyword>
<feature type="compositionally biased region" description="Basic and acidic residues" evidence="1">
    <location>
        <begin position="102"/>
        <end position="115"/>
    </location>
</feature>
<proteinExistence type="predicted"/>
<dbReference type="InterPro" id="IPR051917">
    <property type="entry name" value="Transposase-Integrase"/>
</dbReference>
<comment type="caution">
    <text evidence="3">The sequence shown here is derived from an EMBL/GenBank/DDBJ whole genome shotgun (WGS) entry which is preliminary data.</text>
</comment>
<dbReference type="Proteomes" id="UP000627838">
    <property type="component" value="Unassembled WGS sequence"/>
</dbReference>
<sequence length="125" mass="14081">MKTIEVRGLSRYLGEDERIHVADRLREGASLRTIVAELSRAPSTISREIRRNKQPGSGNYRPYSAHTRARARRSRPKPTKIGQNPVVRGLLGAAVMISRRPPEVDDRAVPGHWEGDPIIGKRARR</sequence>
<evidence type="ECO:0000313" key="4">
    <source>
        <dbReference type="Proteomes" id="UP000627838"/>
    </source>
</evidence>
<evidence type="ECO:0000313" key="3">
    <source>
        <dbReference type="EMBL" id="MBE1534823.1"/>
    </source>
</evidence>
<dbReference type="EMBL" id="JADBDZ010000001">
    <property type="protein sequence ID" value="MBE1534823.1"/>
    <property type="molecule type" value="Genomic_DNA"/>
</dbReference>
<feature type="domain" description="Transposase IS30-like HTH" evidence="2">
    <location>
        <begin position="11"/>
        <end position="52"/>
    </location>
</feature>
<evidence type="ECO:0000256" key="1">
    <source>
        <dbReference type="SAM" id="MobiDB-lite"/>
    </source>
</evidence>
<feature type="compositionally biased region" description="Basic residues" evidence="1">
    <location>
        <begin position="67"/>
        <end position="78"/>
    </location>
</feature>
<dbReference type="Pfam" id="PF13936">
    <property type="entry name" value="HTH_38"/>
    <property type="match status" value="1"/>
</dbReference>
<evidence type="ECO:0000259" key="2">
    <source>
        <dbReference type="Pfam" id="PF13936"/>
    </source>
</evidence>
<dbReference type="InterPro" id="IPR025246">
    <property type="entry name" value="IS30-like_HTH"/>
</dbReference>
<name>A0ABR9JWH5_9ACTN</name>
<feature type="region of interest" description="Disordered" evidence="1">
    <location>
        <begin position="102"/>
        <end position="125"/>
    </location>
</feature>
<organism evidence="3 4">
    <name type="scientific">Actinomadura algeriensis</name>
    <dbReference type="NCBI Taxonomy" id="1679523"/>
    <lineage>
        <taxon>Bacteria</taxon>
        <taxon>Bacillati</taxon>
        <taxon>Actinomycetota</taxon>
        <taxon>Actinomycetes</taxon>
        <taxon>Streptosporangiales</taxon>
        <taxon>Thermomonosporaceae</taxon>
        <taxon>Actinomadura</taxon>
    </lineage>
</organism>
<protein>
    <submittedName>
        <fullName evidence="3">IS30 family transposase</fullName>
    </submittedName>
</protein>
<reference evidence="3 4" key="1">
    <citation type="submission" date="2020-10" db="EMBL/GenBank/DDBJ databases">
        <title>Sequencing the genomes of 1000 actinobacteria strains.</title>
        <authorList>
            <person name="Klenk H.-P."/>
        </authorList>
    </citation>
    <scope>NUCLEOTIDE SEQUENCE [LARGE SCALE GENOMIC DNA]</scope>
    <source>
        <strain evidence="3 4">DSM 46744</strain>
    </source>
</reference>